<organism evidence="2 3">
    <name type="scientific">Paracoccidioides lutzii (strain ATCC MYA-826 / Pb01)</name>
    <name type="common">Paracoccidioides brasiliensis</name>
    <dbReference type="NCBI Taxonomy" id="502779"/>
    <lineage>
        <taxon>Eukaryota</taxon>
        <taxon>Fungi</taxon>
        <taxon>Dikarya</taxon>
        <taxon>Ascomycota</taxon>
        <taxon>Pezizomycotina</taxon>
        <taxon>Eurotiomycetes</taxon>
        <taxon>Eurotiomycetidae</taxon>
        <taxon>Onygenales</taxon>
        <taxon>Ajellomycetaceae</taxon>
        <taxon>Paracoccidioides</taxon>
    </lineage>
</organism>
<dbReference type="RefSeq" id="XP_015702056.1">
    <property type="nucleotide sequence ID" value="XM_015844850.1"/>
</dbReference>
<dbReference type="AlphaFoldDB" id="C1GYE9"/>
<feature type="compositionally biased region" description="Basic and acidic residues" evidence="1">
    <location>
        <begin position="72"/>
        <end position="115"/>
    </location>
</feature>
<dbReference type="KEGG" id="pbl:PAAG_03103"/>
<dbReference type="eggNOG" id="ENOG502THKV">
    <property type="taxonomic scope" value="Eukaryota"/>
</dbReference>
<reference evidence="2 3" key="1">
    <citation type="journal article" date="2011" name="PLoS Genet.">
        <title>Comparative genomic analysis of human fungal pathogens causing paracoccidioidomycosis.</title>
        <authorList>
            <person name="Desjardins C.A."/>
            <person name="Champion M.D."/>
            <person name="Holder J.W."/>
            <person name="Muszewska A."/>
            <person name="Goldberg J."/>
            <person name="Bailao A.M."/>
            <person name="Brigido M.M."/>
            <person name="Ferreira M.E."/>
            <person name="Garcia A.M."/>
            <person name="Grynberg M."/>
            <person name="Gujja S."/>
            <person name="Heiman D.I."/>
            <person name="Henn M.R."/>
            <person name="Kodira C.D."/>
            <person name="Leon-Narvaez H."/>
            <person name="Longo L.V."/>
            <person name="Ma L.J."/>
            <person name="Malavazi I."/>
            <person name="Matsuo A.L."/>
            <person name="Morais F.V."/>
            <person name="Pereira M."/>
            <person name="Rodriguez-Brito S."/>
            <person name="Sakthikumar S."/>
            <person name="Salem-Izacc S.M."/>
            <person name="Sykes S.M."/>
            <person name="Teixeira M.M."/>
            <person name="Vallejo M.C."/>
            <person name="Walter M.E."/>
            <person name="Yandava C."/>
            <person name="Young S."/>
            <person name="Zeng Q."/>
            <person name="Zucker J."/>
            <person name="Felipe M.S."/>
            <person name="Goldman G.H."/>
            <person name="Haas B.J."/>
            <person name="McEwen J.G."/>
            <person name="Nino-Vega G."/>
            <person name="Puccia R."/>
            <person name="San-Blas G."/>
            <person name="Soares C.M."/>
            <person name="Birren B.W."/>
            <person name="Cuomo C.A."/>
        </authorList>
    </citation>
    <scope>NUCLEOTIDE SEQUENCE [LARGE SCALE GENOMIC DNA]</scope>
    <source>
        <strain evidence="3">ATCC MYA-826 / Pb01</strain>
    </source>
</reference>
<dbReference type="Proteomes" id="UP000002059">
    <property type="component" value="Partially assembled WGS sequence"/>
</dbReference>
<dbReference type="OrthoDB" id="10609797at2759"/>
<dbReference type="OMA" id="WASFIRY"/>
<dbReference type="EMBL" id="KN293999">
    <property type="protein sequence ID" value="EEH41540.2"/>
    <property type="molecule type" value="Genomic_DNA"/>
</dbReference>
<feature type="region of interest" description="Disordered" evidence="1">
    <location>
        <begin position="234"/>
        <end position="261"/>
    </location>
</feature>
<dbReference type="VEuPathDB" id="FungiDB:PAAG_03103"/>
<feature type="region of interest" description="Disordered" evidence="1">
    <location>
        <begin position="1"/>
        <end position="115"/>
    </location>
</feature>
<evidence type="ECO:0000313" key="3">
    <source>
        <dbReference type="Proteomes" id="UP000002059"/>
    </source>
</evidence>
<gene>
    <name evidence="2" type="ORF">PAAG_03103</name>
</gene>
<feature type="region of interest" description="Disordered" evidence="1">
    <location>
        <begin position="331"/>
        <end position="350"/>
    </location>
</feature>
<protein>
    <submittedName>
        <fullName evidence="2">Uncharacterized protein</fullName>
    </submittedName>
</protein>
<accession>C1GYE9</accession>
<evidence type="ECO:0000256" key="1">
    <source>
        <dbReference type="SAM" id="MobiDB-lite"/>
    </source>
</evidence>
<keyword evidence="3" id="KW-1185">Reference proteome</keyword>
<sequence length="406" mass="44685">MVNLRSGRMPDLSRGYVPPRAGSANTYDDGSLYVPQRTAKRTKSVSNDEFEDPVEGIEMSDNVGGPSGQGSGHDDSVSEETHMKLEITRLQPEVERMRDSRGEPSTEEKSSDEHTSMNMRRFSLNLISQCLEIIYLSAYALWSVIKDNFSERPAVRRTRLFEELVGMTAKSKGSVKAFIKCLIAIGTECARIGYQVQDFMHFDRLLTGVSKEWASFIRYSAGEPPKMNMKTPVNNAQDSLKKNKSARTSTSSLRQEAEMQSKHAITARKLATYTLNGKNKDKDKDGTGSTPVQNIVERYSAQTEKAYSSGQTGGETGSYTAVRELTPHLAKRSSRLSLKRSPPVTSEMADGTTVPATAVAAAVEKVDIPSEGAKIPLSDLRMDTSTICTNHQNSEASDEIFHLCCG</sequence>
<name>C1GYE9_PARBA</name>
<dbReference type="HOGENOM" id="CLU_678101_0_0_1"/>
<dbReference type="GeneID" id="9097986"/>
<proteinExistence type="predicted"/>
<evidence type="ECO:0000313" key="2">
    <source>
        <dbReference type="EMBL" id="EEH41540.2"/>
    </source>
</evidence>